<feature type="domain" description="HMA" evidence="2">
    <location>
        <begin position="26"/>
        <end position="92"/>
    </location>
</feature>
<dbReference type="CDD" id="cd00371">
    <property type="entry name" value="HMA"/>
    <property type="match status" value="1"/>
</dbReference>
<dbReference type="EMBL" id="JAFMYU010000001">
    <property type="protein sequence ID" value="MBO0929562.1"/>
    <property type="molecule type" value="Genomic_DNA"/>
</dbReference>
<dbReference type="RefSeq" id="WP_207333526.1">
    <property type="nucleotide sequence ID" value="NZ_JAFMYU010000001.1"/>
</dbReference>
<feature type="chain" id="PRO_5037090720" evidence="1">
    <location>
        <begin position="23"/>
        <end position="115"/>
    </location>
</feature>
<dbReference type="PROSITE" id="PS50846">
    <property type="entry name" value="HMA_2"/>
    <property type="match status" value="1"/>
</dbReference>
<proteinExistence type="predicted"/>
<name>A0A939FZE5_9BACT</name>
<dbReference type="Gene3D" id="3.30.70.100">
    <property type="match status" value="1"/>
</dbReference>
<organism evidence="3 4">
    <name type="scientific">Fibrella aquatilis</name>
    <dbReference type="NCBI Taxonomy" id="2817059"/>
    <lineage>
        <taxon>Bacteria</taxon>
        <taxon>Pseudomonadati</taxon>
        <taxon>Bacteroidota</taxon>
        <taxon>Cytophagia</taxon>
        <taxon>Cytophagales</taxon>
        <taxon>Spirosomataceae</taxon>
        <taxon>Fibrella</taxon>
    </lineage>
</organism>
<dbReference type="InterPro" id="IPR006121">
    <property type="entry name" value="HMA_dom"/>
</dbReference>
<evidence type="ECO:0000313" key="4">
    <source>
        <dbReference type="Proteomes" id="UP000664795"/>
    </source>
</evidence>
<protein>
    <submittedName>
        <fullName evidence="3">Heavy-metal-associated domain-containing protein</fullName>
    </submittedName>
</protein>
<dbReference type="GO" id="GO:0046872">
    <property type="term" value="F:metal ion binding"/>
    <property type="evidence" value="ECO:0007669"/>
    <property type="project" value="InterPro"/>
</dbReference>
<sequence length="115" mass="12489">MNRNLFLSGLLALSLVGTSVFADDKDKEVKIKTSAICEMCKARIERNLAFEKGVKEANLDVTTKVVTIKYNSAKTDVAKLKANITKTGYDADEVTADPKGYDKLPSCCKKGGMGH</sequence>
<evidence type="ECO:0000256" key="1">
    <source>
        <dbReference type="SAM" id="SignalP"/>
    </source>
</evidence>
<comment type="caution">
    <text evidence="3">The sequence shown here is derived from an EMBL/GenBank/DDBJ whole genome shotgun (WGS) entry which is preliminary data.</text>
</comment>
<dbReference type="AlphaFoldDB" id="A0A939FZE5"/>
<dbReference type="Pfam" id="PF00403">
    <property type="entry name" value="HMA"/>
    <property type="match status" value="1"/>
</dbReference>
<dbReference type="InterPro" id="IPR036163">
    <property type="entry name" value="HMA_dom_sf"/>
</dbReference>
<gene>
    <name evidence="3" type="ORF">J2I48_01070</name>
</gene>
<evidence type="ECO:0000313" key="3">
    <source>
        <dbReference type="EMBL" id="MBO0929562.1"/>
    </source>
</evidence>
<dbReference type="Proteomes" id="UP000664795">
    <property type="component" value="Unassembled WGS sequence"/>
</dbReference>
<keyword evidence="4" id="KW-1185">Reference proteome</keyword>
<feature type="signal peptide" evidence="1">
    <location>
        <begin position="1"/>
        <end position="22"/>
    </location>
</feature>
<evidence type="ECO:0000259" key="2">
    <source>
        <dbReference type="PROSITE" id="PS50846"/>
    </source>
</evidence>
<reference evidence="3 4" key="1">
    <citation type="submission" date="2021-03" db="EMBL/GenBank/DDBJ databases">
        <title>Fibrella sp. HMF5036 genome sequencing and assembly.</title>
        <authorList>
            <person name="Kang H."/>
            <person name="Kim H."/>
            <person name="Bae S."/>
            <person name="Joh K."/>
        </authorList>
    </citation>
    <scope>NUCLEOTIDE SEQUENCE [LARGE SCALE GENOMIC DNA]</scope>
    <source>
        <strain evidence="3 4">HMF5036</strain>
    </source>
</reference>
<accession>A0A939FZE5</accession>
<keyword evidence="1" id="KW-0732">Signal</keyword>
<dbReference type="SUPFAM" id="SSF55008">
    <property type="entry name" value="HMA, heavy metal-associated domain"/>
    <property type="match status" value="1"/>
</dbReference>